<gene>
    <name evidence="2" type="ORF">AUL39_08765</name>
</gene>
<dbReference type="RefSeq" id="WP_059055426.1">
    <property type="nucleotide sequence ID" value="NZ_LOJF01000011.1"/>
</dbReference>
<evidence type="ECO:0008006" key="4">
    <source>
        <dbReference type="Google" id="ProtNLM"/>
    </source>
</evidence>
<dbReference type="Gene3D" id="3.40.1350.10">
    <property type="match status" value="1"/>
</dbReference>
<sequence length="135" mass="14703">MTEKTESAAAVTEESLVATCEGVVRDYLAHRGYEVHAGDGWSCDCEDAPIVATDGDETVLIAVISGYEEGSARMPELNVGAAEFAIMRRACLLYLADHGDVDAIRHDVVSIVVTGERQAKLRHLIGAWQWAERKD</sequence>
<dbReference type="Pfam" id="PF02021">
    <property type="entry name" value="UPF0102"/>
    <property type="match status" value="1"/>
</dbReference>
<keyword evidence="3" id="KW-1185">Reference proteome</keyword>
<evidence type="ECO:0000256" key="1">
    <source>
        <dbReference type="ARBA" id="ARBA00006738"/>
    </source>
</evidence>
<evidence type="ECO:0000313" key="3">
    <source>
        <dbReference type="Proteomes" id="UP000054078"/>
    </source>
</evidence>
<dbReference type="EMBL" id="LOJF01000011">
    <property type="protein sequence ID" value="KUH57779.1"/>
    <property type="molecule type" value="Genomic_DNA"/>
</dbReference>
<reference evidence="2 3" key="1">
    <citation type="submission" date="2015-12" db="EMBL/GenBank/DDBJ databases">
        <title>Draft Genome Sequence of Olsenella scatoligenes SK9K4T; a Producer of 3-Methylindole- (skatole) and 4-Methylphenol- (p-cresol) Isolated from Pig Feces.</title>
        <authorList>
            <person name="Li X."/>
            <person name="Borg B."/>
            <person name="Canibe N."/>
        </authorList>
    </citation>
    <scope>NUCLEOTIDE SEQUENCE [LARGE SCALE GENOMIC DNA]</scope>
    <source>
        <strain evidence="2 3">SK9K4</strain>
    </source>
</reference>
<dbReference type="OrthoDB" id="9794876at2"/>
<dbReference type="GO" id="GO:0003676">
    <property type="term" value="F:nucleic acid binding"/>
    <property type="evidence" value="ECO:0007669"/>
    <property type="project" value="InterPro"/>
</dbReference>
<dbReference type="InterPro" id="IPR003509">
    <property type="entry name" value="UPF0102_YraN-like"/>
</dbReference>
<name>A0A117J4B4_TRASO</name>
<accession>A0A117J4B4</accession>
<dbReference type="AlphaFoldDB" id="A0A117J4B4"/>
<protein>
    <recommendedName>
        <fullName evidence="4">Endonuclease</fullName>
    </recommendedName>
</protein>
<dbReference type="Proteomes" id="UP000054078">
    <property type="component" value="Unassembled WGS sequence"/>
</dbReference>
<organism evidence="2 3">
    <name type="scientific">Tractidigestivibacter scatoligenes</name>
    <name type="common">Olsenella scatoligenes</name>
    <dbReference type="NCBI Taxonomy" id="1299998"/>
    <lineage>
        <taxon>Bacteria</taxon>
        <taxon>Bacillati</taxon>
        <taxon>Actinomycetota</taxon>
        <taxon>Coriobacteriia</taxon>
        <taxon>Coriobacteriales</taxon>
        <taxon>Atopobiaceae</taxon>
        <taxon>Tractidigestivibacter</taxon>
    </lineage>
</organism>
<comment type="similarity">
    <text evidence="1">Belongs to the UPF0102 family.</text>
</comment>
<proteinExistence type="inferred from homology"/>
<comment type="caution">
    <text evidence="2">The sequence shown here is derived from an EMBL/GenBank/DDBJ whole genome shotgun (WGS) entry which is preliminary data.</text>
</comment>
<evidence type="ECO:0000313" key="2">
    <source>
        <dbReference type="EMBL" id="KUH57779.1"/>
    </source>
</evidence>
<dbReference type="InterPro" id="IPR011856">
    <property type="entry name" value="tRNA_endonuc-like_dom_sf"/>
</dbReference>